<dbReference type="InterPro" id="IPR018289">
    <property type="entry name" value="MULE_transposase_dom"/>
</dbReference>
<accession>A0A914XJV7</accession>
<name>A0A914XJV7_9BILA</name>
<protein>
    <submittedName>
        <fullName evidence="3">MULE transposase domain-containing protein</fullName>
    </submittedName>
</protein>
<evidence type="ECO:0000313" key="2">
    <source>
        <dbReference type="Proteomes" id="UP000887566"/>
    </source>
</evidence>
<evidence type="ECO:0000259" key="1">
    <source>
        <dbReference type="Pfam" id="PF10551"/>
    </source>
</evidence>
<evidence type="ECO:0000313" key="3">
    <source>
        <dbReference type="WBParaSite" id="PSAMB.scaffold8435size6232.g31385.t1"/>
    </source>
</evidence>
<dbReference type="Pfam" id="PF10551">
    <property type="entry name" value="MULE"/>
    <property type="match status" value="1"/>
</dbReference>
<dbReference type="Proteomes" id="UP000887566">
    <property type="component" value="Unplaced"/>
</dbReference>
<dbReference type="WBParaSite" id="PSAMB.scaffold8435size6232.g31385.t1">
    <property type="protein sequence ID" value="PSAMB.scaffold8435size6232.g31385.t1"/>
    <property type="gene ID" value="PSAMB.scaffold8435size6232.g31385"/>
</dbReference>
<reference evidence="3" key="1">
    <citation type="submission" date="2022-11" db="UniProtKB">
        <authorList>
            <consortium name="WormBaseParasite"/>
        </authorList>
    </citation>
    <scope>IDENTIFICATION</scope>
</reference>
<proteinExistence type="predicted"/>
<dbReference type="AlphaFoldDB" id="A0A914XJV7"/>
<keyword evidence="2" id="KW-1185">Reference proteome</keyword>
<feature type="domain" description="MULE transposase" evidence="1">
    <location>
        <begin position="228"/>
        <end position="333"/>
    </location>
</feature>
<sequence>MWPIDVEQSKFGNPSLVTYRFGKDVHRFTKQCANKTTIRMTCNRCKVEVNKLRKEGKSAGRELATAEKIIRTIRILLTDNTMSLDDPAVGHNERCVPLSRAGHVVEQLLRDGSKQMRSGKGAAPSEVSINLLKDLPELIENEKKKMPDNAPVLEDSQMLWDDDVKIPHRLSKAKSSAVPSVDNAYRLPQRYKTTICGKAFLMHDNQDTGTVAFASDGTLRLLHQSTTWKLDGTFKSAPRNFQQAYTIHGEHHKGETVPAAHALMKQKKTKAYKDLFTVLFLSVEQFNDELGPPKLERILLDFEWSAIKALRQLCAGEFKRFAHVKISGCRFHYSQAIVRNADRVGLKAAKRKVRPIRHWLQRILGLSLLPPHLVKSIWTEVLRHPPQDRGCREYLPAMRRFVKYFEKVWLSDDVRIELWNHFDNEGARTTNAVEGYHSMIKRNFSGIHPKLGNYLNWLRKLHHRHLTRIVYLTHPNSKPKKRNPNFVKNDKNIQTAMEKLRRAISNSRDHILRLAILRYLRHVAKLSGHKKILPPTNLPHSTDVDI</sequence>
<organism evidence="2 3">
    <name type="scientific">Plectus sambesii</name>
    <dbReference type="NCBI Taxonomy" id="2011161"/>
    <lineage>
        <taxon>Eukaryota</taxon>
        <taxon>Metazoa</taxon>
        <taxon>Ecdysozoa</taxon>
        <taxon>Nematoda</taxon>
        <taxon>Chromadorea</taxon>
        <taxon>Plectida</taxon>
        <taxon>Plectina</taxon>
        <taxon>Plectoidea</taxon>
        <taxon>Plectidae</taxon>
        <taxon>Plectus</taxon>
    </lineage>
</organism>